<evidence type="ECO:0000256" key="2">
    <source>
        <dbReference type="ARBA" id="ARBA00022723"/>
    </source>
</evidence>
<dbReference type="GO" id="GO:0008270">
    <property type="term" value="F:zinc ion binding"/>
    <property type="evidence" value="ECO:0007669"/>
    <property type="project" value="UniProtKB-KW"/>
</dbReference>
<dbReference type="Gene3D" id="3.30.160.60">
    <property type="entry name" value="Classic Zinc Finger"/>
    <property type="match status" value="3"/>
</dbReference>
<evidence type="ECO:0000256" key="4">
    <source>
        <dbReference type="ARBA" id="ARBA00022771"/>
    </source>
</evidence>
<evidence type="ECO:0000313" key="10">
    <source>
        <dbReference type="EMBL" id="KAL3320456.1"/>
    </source>
</evidence>
<dbReference type="FunFam" id="3.30.160.60:FF:000656">
    <property type="entry name" value="Zinc finger protein 541"/>
    <property type="match status" value="1"/>
</dbReference>
<feature type="domain" description="C2H2-type" evidence="9">
    <location>
        <begin position="81"/>
        <end position="108"/>
    </location>
</feature>
<protein>
    <recommendedName>
        <fullName evidence="9">C2H2-type domain-containing protein</fullName>
    </recommendedName>
</protein>
<dbReference type="PANTHER" id="PTHR23235:SF120">
    <property type="entry name" value="KRUPPEL-LIKE FACTOR 15"/>
    <property type="match status" value="1"/>
</dbReference>
<evidence type="ECO:0000256" key="6">
    <source>
        <dbReference type="ARBA" id="ARBA00023242"/>
    </source>
</evidence>
<dbReference type="GO" id="GO:0005634">
    <property type="term" value="C:nucleus"/>
    <property type="evidence" value="ECO:0007669"/>
    <property type="project" value="UniProtKB-SubCell"/>
</dbReference>
<dbReference type="SMART" id="SM00355">
    <property type="entry name" value="ZnF_C2H2"/>
    <property type="match status" value="3"/>
</dbReference>
<organism evidence="10 11">
    <name type="scientific">Cichlidogyrus casuarinus</name>
    <dbReference type="NCBI Taxonomy" id="1844966"/>
    <lineage>
        <taxon>Eukaryota</taxon>
        <taxon>Metazoa</taxon>
        <taxon>Spiralia</taxon>
        <taxon>Lophotrochozoa</taxon>
        <taxon>Platyhelminthes</taxon>
        <taxon>Monogenea</taxon>
        <taxon>Monopisthocotylea</taxon>
        <taxon>Dactylogyridea</taxon>
        <taxon>Ancyrocephalidae</taxon>
        <taxon>Cichlidogyrus</taxon>
    </lineage>
</organism>
<keyword evidence="11" id="KW-1185">Reference proteome</keyword>
<sequence length="267" mass="28984">MDPNQQFVAQKSSALDMLSVDVSGIGVFGPASAASSTSTGSSLHEVGSRRPSGQKLYPAVIKEQHIVKLPGGNGPTARTFFKCSICDKTFSNSSAIAKHRLTHTDERKYVCNICNKAFKRQDHLNGHKLTHETKKPHACAFCDRSYSDARSLKRHYENTHTEDYQKWQLISSNSQHQDVLSALALASQSGSQANSVSASASNSPQSSIGTLPRKSLDCNEDDGSEAVIHSTSSFKEAAKVAMMIANPLEEPKRVTCQVLINLTSCDK</sequence>
<evidence type="ECO:0000313" key="11">
    <source>
        <dbReference type="Proteomes" id="UP001626550"/>
    </source>
</evidence>
<dbReference type="PROSITE" id="PS00028">
    <property type="entry name" value="ZINC_FINGER_C2H2_1"/>
    <property type="match status" value="3"/>
</dbReference>
<evidence type="ECO:0000256" key="3">
    <source>
        <dbReference type="ARBA" id="ARBA00022737"/>
    </source>
</evidence>
<keyword evidence="3" id="KW-0677">Repeat</keyword>
<dbReference type="PROSITE" id="PS50157">
    <property type="entry name" value="ZINC_FINGER_C2H2_2"/>
    <property type="match status" value="3"/>
</dbReference>
<dbReference type="Proteomes" id="UP001626550">
    <property type="component" value="Unassembled WGS sequence"/>
</dbReference>
<dbReference type="PANTHER" id="PTHR23235">
    <property type="entry name" value="KRUEPPEL-LIKE TRANSCRIPTION FACTOR"/>
    <property type="match status" value="1"/>
</dbReference>
<keyword evidence="2" id="KW-0479">Metal-binding</keyword>
<dbReference type="FunFam" id="3.30.160.60:FF:000744">
    <property type="entry name" value="zinc finger E-box-binding homeobox 1"/>
    <property type="match status" value="1"/>
</dbReference>
<evidence type="ECO:0000256" key="5">
    <source>
        <dbReference type="ARBA" id="ARBA00022833"/>
    </source>
</evidence>
<dbReference type="InterPro" id="IPR036236">
    <property type="entry name" value="Znf_C2H2_sf"/>
</dbReference>
<accession>A0ABD2QNY0</accession>
<feature type="domain" description="C2H2-type" evidence="9">
    <location>
        <begin position="137"/>
        <end position="165"/>
    </location>
</feature>
<dbReference type="Pfam" id="PF00096">
    <property type="entry name" value="zf-C2H2"/>
    <property type="match status" value="2"/>
</dbReference>
<gene>
    <name evidence="10" type="ORF">Ciccas_000869</name>
</gene>
<evidence type="ECO:0000256" key="7">
    <source>
        <dbReference type="PROSITE-ProRule" id="PRU00042"/>
    </source>
</evidence>
<evidence type="ECO:0000256" key="8">
    <source>
        <dbReference type="SAM" id="MobiDB-lite"/>
    </source>
</evidence>
<name>A0ABD2QNY0_9PLAT</name>
<reference evidence="10 11" key="1">
    <citation type="submission" date="2024-11" db="EMBL/GenBank/DDBJ databases">
        <title>Adaptive evolution of stress response genes in parasites aligns with host niche diversity.</title>
        <authorList>
            <person name="Hahn C."/>
            <person name="Resl P."/>
        </authorList>
    </citation>
    <scope>NUCLEOTIDE SEQUENCE [LARGE SCALE GENOMIC DNA]</scope>
    <source>
        <strain evidence="10">EGGRZ-B1_66</strain>
        <tissue evidence="10">Body</tissue>
    </source>
</reference>
<keyword evidence="5" id="KW-0862">Zinc</keyword>
<feature type="compositionally biased region" description="Low complexity" evidence="8">
    <location>
        <begin position="194"/>
        <end position="207"/>
    </location>
</feature>
<dbReference type="AlphaFoldDB" id="A0ABD2QNY0"/>
<feature type="domain" description="C2H2-type" evidence="9">
    <location>
        <begin position="109"/>
        <end position="136"/>
    </location>
</feature>
<dbReference type="EMBL" id="JBJKFK010000051">
    <property type="protein sequence ID" value="KAL3320456.1"/>
    <property type="molecule type" value="Genomic_DNA"/>
</dbReference>
<keyword evidence="6" id="KW-0539">Nucleus</keyword>
<dbReference type="GO" id="GO:0010468">
    <property type="term" value="P:regulation of gene expression"/>
    <property type="evidence" value="ECO:0007669"/>
    <property type="project" value="UniProtKB-ARBA"/>
</dbReference>
<keyword evidence="4 7" id="KW-0863">Zinc-finger</keyword>
<feature type="region of interest" description="Disordered" evidence="8">
    <location>
        <begin position="194"/>
        <end position="223"/>
    </location>
</feature>
<evidence type="ECO:0000259" key="9">
    <source>
        <dbReference type="PROSITE" id="PS50157"/>
    </source>
</evidence>
<comment type="caution">
    <text evidence="10">The sequence shown here is derived from an EMBL/GenBank/DDBJ whole genome shotgun (WGS) entry which is preliminary data.</text>
</comment>
<dbReference type="InterPro" id="IPR013087">
    <property type="entry name" value="Znf_C2H2_type"/>
</dbReference>
<dbReference type="SUPFAM" id="SSF57667">
    <property type="entry name" value="beta-beta-alpha zinc fingers"/>
    <property type="match status" value="2"/>
</dbReference>
<comment type="subcellular location">
    <subcellularLocation>
        <location evidence="1">Nucleus</location>
    </subcellularLocation>
</comment>
<dbReference type="Pfam" id="PF13912">
    <property type="entry name" value="zf-C2H2_6"/>
    <property type="match status" value="1"/>
</dbReference>
<evidence type="ECO:0000256" key="1">
    <source>
        <dbReference type="ARBA" id="ARBA00004123"/>
    </source>
</evidence>
<proteinExistence type="predicted"/>